<dbReference type="InterPro" id="IPR000868">
    <property type="entry name" value="Isochorismatase-like_dom"/>
</dbReference>
<dbReference type="Gene3D" id="3.40.50.850">
    <property type="entry name" value="Isochorismatase-like"/>
    <property type="match status" value="1"/>
</dbReference>
<dbReference type="Pfam" id="PF00857">
    <property type="entry name" value="Isochorismatase"/>
    <property type="match status" value="1"/>
</dbReference>
<dbReference type="SUPFAM" id="SSF52499">
    <property type="entry name" value="Isochorismatase-like hydrolases"/>
    <property type="match status" value="1"/>
</dbReference>
<feature type="domain" description="Isochorismatase-like" evidence="2">
    <location>
        <begin position="32"/>
        <end position="204"/>
    </location>
</feature>
<reference evidence="4" key="3">
    <citation type="submission" date="2016-02" db="EMBL/GenBank/DDBJ databases">
        <title>Draft genome of pathogenic Streptomyces sp. in Japan.</title>
        <authorList>
            <person name="Tomihama T."/>
            <person name="Ikenaga M."/>
            <person name="Sakai M."/>
            <person name="Okubo T."/>
            <person name="Ikeda S."/>
        </authorList>
    </citation>
    <scope>NUCLEOTIDE SEQUENCE [LARGE SCALE GENOMIC DNA]</scope>
    <source>
        <strain evidence="4">S58</strain>
    </source>
</reference>
<dbReference type="Proteomes" id="UP000067448">
    <property type="component" value="Unassembled WGS sequence"/>
</dbReference>
<dbReference type="GO" id="GO:0008908">
    <property type="term" value="F:isochorismatase activity"/>
    <property type="evidence" value="ECO:0007669"/>
    <property type="project" value="UniProtKB-EC"/>
</dbReference>
<name>A0A117EDA5_STRSC</name>
<dbReference type="AlphaFoldDB" id="A0A117EDA5"/>
<organism evidence="3 4">
    <name type="scientific">Streptomyces scabiei</name>
    <dbReference type="NCBI Taxonomy" id="1930"/>
    <lineage>
        <taxon>Bacteria</taxon>
        <taxon>Bacillati</taxon>
        <taxon>Actinomycetota</taxon>
        <taxon>Actinomycetes</taxon>
        <taxon>Kitasatosporales</taxon>
        <taxon>Streptomycetaceae</taxon>
        <taxon>Streptomyces</taxon>
    </lineage>
</organism>
<dbReference type="InterPro" id="IPR050272">
    <property type="entry name" value="Isochorismatase-like_hydrls"/>
</dbReference>
<proteinExistence type="predicted"/>
<reference evidence="3 4" key="2">
    <citation type="journal article" date="2016" name="Genome Announc.">
        <title>Draft Genome Sequences of Streptomyces scabiei S58, Streptomyces turgidiscabies T45, and Streptomyces acidiscabies a10, the Pathogens of Potato Common Scab, Isolated in Japan.</title>
        <authorList>
            <person name="Tomihama T."/>
            <person name="Nishi Y."/>
            <person name="Sakai M."/>
            <person name="Ikenaga M."/>
            <person name="Okubo T."/>
            <person name="Ikeda S."/>
        </authorList>
    </citation>
    <scope>NUCLEOTIDE SEQUENCE [LARGE SCALE GENOMIC DNA]</scope>
    <source>
        <strain evidence="3 4">S58</strain>
    </source>
</reference>
<accession>A0A117EDA5</accession>
<sequence>MGIPAIAAYPMPTEDELPQNTARWTVDPRRAVLLIHDMQKYFVEPFPADRPPVTELVRNVTALRERCAALGVPVAYTTQPGGMTEEQRGLLRDFWGPGMTVAREHREVVDAIRPAAGDLVLTKWRYSAFHRTRLLASMRAWKRDQLIVCGVYAHVGILMTGADAFASDIQAFLVADAVADFTPEHHRFALRYAAERCAMTPTTAAVLDRLAPAEADGRPRKEGAP</sequence>
<dbReference type="PRINTS" id="PR01398">
    <property type="entry name" value="ISCHRISMTASE"/>
</dbReference>
<evidence type="ECO:0000313" key="3">
    <source>
        <dbReference type="EMBL" id="GAQ62193.1"/>
    </source>
</evidence>
<keyword evidence="1 3" id="KW-0378">Hydrolase</keyword>
<dbReference type="OrthoDB" id="5794853at2"/>
<dbReference type="PANTHER" id="PTHR43540">
    <property type="entry name" value="PEROXYUREIDOACRYLATE/UREIDOACRYLATE AMIDOHYDROLASE-RELATED"/>
    <property type="match status" value="1"/>
</dbReference>
<comment type="caution">
    <text evidence="3">The sequence shown here is derived from an EMBL/GenBank/DDBJ whole genome shotgun (WGS) entry which is preliminary data.</text>
</comment>
<dbReference type="EMBL" id="BCMM01000010">
    <property type="protein sequence ID" value="GAQ62193.1"/>
    <property type="molecule type" value="Genomic_DNA"/>
</dbReference>
<dbReference type="EC" id="3.3.2.1" evidence="3"/>
<gene>
    <name evidence="3" type="primary">phzD</name>
    <name evidence="3" type="ORF">SsS58_02552</name>
</gene>
<dbReference type="InterPro" id="IPR016291">
    <property type="entry name" value="Isochorismatase"/>
</dbReference>
<dbReference type="PIRSF" id="PIRSF001111">
    <property type="entry name" value="Isochorismatase"/>
    <property type="match status" value="1"/>
</dbReference>
<evidence type="ECO:0000259" key="2">
    <source>
        <dbReference type="Pfam" id="PF00857"/>
    </source>
</evidence>
<dbReference type="PANTHER" id="PTHR43540:SF3">
    <property type="entry name" value="ENTEROBACTIN SYNTHASE COMPONENT B"/>
    <property type="match status" value="1"/>
</dbReference>
<dbReference type="RefSeq" id="WP_059080021.1">
    <property type="nucleotide sequence ID" value="NZ_BCMM01000010.1"/>
</dbReference>
<dbReference type="InterPro" id="IPR036380">
    <property type="entry name" value="Isochorismatase-like_sf"/>
</dbReference>
<protein>
    <submittedName>
        <fullName evidence="3">Putative isochorismatase</fullName>
        <ecNumber evidence="3">3.3.2.1</ecNumber>
    </submittedName>
</protein>
<evidence type="ECO:0000256" key="1">
    <source>
        <dbReference type="ARBA" id="ARBA00022801"/>
    </source>
</evidence>
<reference evidence="4" key="1">
    <citation type="submission" date="2015-11" db="EMBL/GenBank/DDBJ databases">
        <authorList>
            <consortium name="Cross-ministerial Strategic Innovation Promotion Program (SIP) consortium"/>
            <person name="Tomihama T."/>
            <person name="Ikenaga M."/>
            <person name="Sakai M."/>
            <person name="Okubo T."/>
            <person name="Ikeda S."/>
        </authorList>
    </citation>
    <scope>NUCLEOTIDE SEQUENCE [LARGE SCALE GENOMIC DNA]</scope>
    <source>
        <strain evidence="4">S58</strain>
    </source>
</reference>
<evidence type="ECO:0000313" key="4">
    <source>
        <dbReference type="Proteomes" id="UP000067448"/>
    </source>
</evidence>